<dbReference type="AlphaFoldDB" id="A0A917ZUW3"/>
<keyword evidence="3" id="KW-1185">Reference proteome</keyword>
<reference evidence="2" key="1">
    <citation type="journal article" date="2014" name="Int. J. Syst. Evol. Microbiol.">
        <title>Complete genome sequence of Corynebacterium casei LMG S-19264T (=DSM 44701T), isolated from a smear-ripened cheese.</title>
        <authorList>
            <consortium name="US DOE Joint Genome Institute (JGI-PGF)"/>
            <person name="Walter F."/>
            <person name="Albersmeier A."/>
            <person name="Kalinowski J."/>
            <person name="Ruckert C."/>
        </authorList>
    </citation>
    <scope>NUCLEOTIDE SEQUENCE</scope>
    <source>
        <strain evidence="2">CGMCC 4.7201</strain>
    </source>
</reference>
<dbReference type="RefSeq" id="WP_189133670.1">
    <property type="nucleotide sequence ID" value="NZ_BMMS01000020.1"/>
</dbReference>
<evidence type="ECO:0000313" key="2">
    <source>
        <dbReference type="EMBL" id="GGO93471.1"/>
    </source>
</evidence>
<dbReference type="Proteomes" id="UP000641932">
    <property type="component" value="Unassembled WGS sequence"/>
</dbReference>
<comment type="caution">
    <text evidence="2">The sequence shown here is derived from an EMBL/GenBank/DDBJ whole genome shotgun (WGS) entry which is preliminary data.</text>
</comment>
<evidence type="ECO:0000256" key="1">
    <source>
        <dbReference type="SAM" id="MobiDB-lite"/>
    </source>
</evidence>
<proteinExistence type="predicted"/>
<gene>
    <name evidence="2" type="ORF">GCM10012280_46090</name>
</gene>
<name>A0A917ZUW3_9ACTN</name>
<protein>
    <submittedName>
        <fullName evidence="2">Uncharacterized protein</fullName>
    </submittedName>
</protein>
<reference evidence="2" key="2">
    <citation type="submission" date="2020-09" db="EMBL/GenBank/DDBJ databases">
        <authorList>
            <person name="Sun Q."/>
            <person name="Zhou Y."/>
        </authorList>
    </citation>
    <scope>NUCLEOTIDE SEQUENCE</scope>
    <source>
        <strain evidence="2">CGMCC 4.7201</strain>
    </source>
</reference>
<sequence length="241" mass="25715">MAFKDPLDEGAFGNLAAGTGWWYTGPEEHQYLGPTPTWRSLDGAIVRFYPGDAVCVSFAEVSANEPQTHQRAMADAEAIVYRAFRCFTVAEALKLLRATKTEEQALPLTAVAASAPDHYCSDVADAVISALFAPPPPVRAAALRAVMLTGWPQLARPLAAHALTEAEDDLASFARALANQLYPKHPDVRLVHTSDPPSPPHPQDDAADSSAHATPTPPPPPAKQNLARLLGAASGRIDWSP</sequence>
<accession>A0A917ZUW3</accession>
<evidence type="ECO:0000313" key="3">
    <source>
        <dbReference type="Proteomes" id="UP000641932"/>
    </source>
</evidence>
<dbReference type="EMBL" id="BMMS01000020">
    <property type="protein sequence ID" value="GGO93471.1"/>
    <property type="molecule type" value="Genomic_DNA"/>
</dbReference>
<organism evidence="2 3">
    <name type="scientific">Wenjunlia tyrosinilytica</name>
    <dbReference type="NCBI Taxonomy" id="1544741"/>
    <lineage>
        <taxon>Bacteria</taxon>
        <taxon>Bacillati</taxon>
        <taxon>Actinomycetota</taxon>
        <taxon>Actinomycetes</taxon>
        <taxon>Kitasatosporales</taxon>
        <taxon>Streptomycetaceae</taxon>
        <taxon>Wenjunlia</taxon>
    </lineage>
</organism>
<feature type="region of interest" description="Disordered" evidence="1">
    <location>
        <begin position="188"/>
        <end position="241"/>
    </location>
</feature>